<keyword evidence="6 9" id="KW-0067">ATP-binding</keyword>
<reference evidence="11 12" key="1">
    <citation type="journal article" date="2013" name="Stand. Genomic Sci.">
        <title>Genomic Encyclopedia of Type Strains, Phase I: The one thousand microbial genomes (KMG-I) project.</title>
        <authorList>
            <person name="Kyrpides N.C."/>
            <person name="Woyke T."/>
            <person name="Eisen J.A."/>
            <person name="Garrity G."/>
            <person name="Lilburn T.G."/>
            <person name="Beck B.J."/>
            <person name="Whitman W.B."/>
            <person name="Hugenholtz P."/>
            <person name="Klenk H.P."/>
        </authorList>
    </citation>
    <scope>NUCLEOTIDE SEQUENCE [LARGE SCALE GENOMIC DNA]</scope>
    <source>
        <strain evidence="11 12">DSM 45044</strain>
    </source>
</reference>
<dbReference type="GO" id="GO:0005737">
    <property type="term" value="C:cytoplasm"/>
    <property type="evidence" value="ECO:0007669"/>
    <property type="project" value="UniProtKB-SubCell"/>
</dbReference>
<evidence type="ECO:0000313" key="12">
    <source>
        <dbReference type="Proteomes" id="UP000321617"/>
    </source>
</evidence>
<evidence type="ECO:0000313" key="11">
    <source>
        <dbReference type="EMBL" id="TWJ16061.1"/>
    </source>
</evidence>
<evidence type="ECO:0000256" key="6">
    <source>
        <dbReference type="ARBA" id="ARBA00022840"/>
    </source>
</evidence>
<keyword evidence="4 11" id="KW-0436">Ligase</keyword>
<dbReference type="Proteomes" id="UP000321617">
    <property type="component" value="Unassembled WGS sequence"/>
</dbReference>
<protein>
    <submittedName>
        <fullName evidence="11">D-alanine-D-alanine ligase</fullName>
    </submittedName>
</protein>
<evidence type="ECO:0000256" key="9">
    <source>
        <dbReference type="PROSITE-ProRule" id="PRU00409"/>
    </source>
</evidence>
<sequence length="326" mass="34713">MHVAVVYNTPPAGSVDPAFTPDDDLAAVVDTVGRLGHRVSALEVSGPAGDILERVAGSGADLVLNIAEGPRNGWRQSLYRMLFEDAGLPHAGSPANVLTVADNKHLTKLVAHRAGLPTPRWQFVRDVQDIDTGALVLPAIVKPNFEGWSTGISAANVVGNATEAVQQAKHLLEGFGDGVLIEEFIPGRDVTVGYLEAADTGMHGVLEPVEYIYPRGDAADRAVLDEELKTRHPVGRVRADLAPGVADALRRATLTMVRALGCRDVARVDFRVTGDGRIRLLEVNAAPGCRPGMTLDLAREVPGDGRLRNIADAIITSAAHRHQLTL</sequence>
<dbReference type="GO" id="GO:0008716">
    <property type="term" value="F:D-alanine-D-alanine ligase activity"/>
    <property type="evidence" value="ECO:0007669"/>
    <property type="project" value="InterPro"/>
</dbReference>
<dbReference type="PROSITE" id="PS50975">
    <property type="entry name" value="ATP_GRASP"/>
    <property type="match status" value="1"/>
</dbReference>
<dbReference type="AlphaFoldDB" id="A0A562VE16"/>
<dbReference type="GO" id="GO:0009252">
    <property type="term" value="P:peptidoglycan biosynthetic process"/>
    <property type="evidence" value="ECO:0007669"/>
    <property type="project" value="UniProtKB-KW"/>
</dbReference>
<comment type="similarity">
    <text evidence="2">Belongs to the D-alanine--D-alanine ligase family.</text>
</comment>
<comment type="caution">
    <text evidence="11">The sequence shown here is derived from an EMBL/GenBank/DDBJ whole genome shotgun (WGS) entry which is preliminary data.</text>
</comment>
<dbReference type="InterPro" id="IPR000291">
    <property type="entry name" value="D-Ala_lig_Van_CS"/>
</dbReference>
<accession>A0A562VE16</accession>
<dbReference type="EMBL" id="VLLL01000005">
    <property type="protein sequence ID" value="TWJ16061.1"/>
    <property type="molecule type" value="Genomic_DNA"/>
</dbReference>
<evidence type="ECO:0000256" key="8">
    <source>
        <dbReference type="ARBA" id="ARBA00022984"/>
    </source>
</evidence>
<dbReference type="PANTHER" id="PTHR23132">
    <property type="entry name" value="D-ALANINE--D-ALANINE LIGASE"/>
    <property type="match status" value="1"/>
</dbReference>
<keyword evidence="5 9" id="KW-0547">Nucleotide-binding</keyword>
<keyword evidence="3" id="KW-0963">Cytoplasm</keyword>
<dbReference type="InterPro" id="IPR011095">
    <property type="entry name" value="Dala_Dala_lig_C"/>
</dbReference>
<dbReference type="PANTHER" id="PTHR23132:SF23">
    <property type="entry name" value="D-ALANINE--D-ALANINE LIGASE B"/>
    <property type="match status" value="1"/>
</dbReference>
<keyword evidence="12" id="KW-1185">Reference proteome</keyword>
<dbReference type="GO" id="GO:0046872">
    <property type="term" value="F:metal ion binding"/>
    <property type="evidence" value="ECO:0007669"/>
    <property type="project" value="InterPro"/>
</dbReference>
<dbReference type="PROSITE" id="PS00844">
    <property type="entry name" value="DALA_DALA_LIGASE_2"/>
    <property type="match status" value="1"/>
</dbReference>
<dbReference type="RefSeq" id="WP_147135822.1">
    <property type="nucleotide sequence ID" value="NZ_BAABIJ010000001.1"/>
</dbReference>
<dbReference type="Gene3D" id="3.30.470.20">
    <property type="entry name" value="ATP-grasp fold, B domain"/>
    <property type="match status" value="1"/>
</dbReference>
<dbReference type="GO" id="GO:0008360">
    <property type="term" value="P:regulation of cell shape"/>
    <property type="evidence" value="ECO:0007669"/>
    <property type="project" value="UniProtKB-KW"/>
</dbReference>
<dbReference type="Pfam" id="PF07478">
    <property type="entry name" value="Dala_Dala_lig_C"/>
    <property type="match status" value="1"/>
</dbReference>
<organism evidence="11 12">
    <name type="scientific">Stackebrandtia albiflava</name>
    <dbReference type="NCBI Taxonomy" id="406432"/>
    <lineage>
        <taxon>Bacteria</taxon>
        <taxon>Bacillati</taxon>
        <taxon>Actinomycetota</taxon>
        <taxon>Actinomycetes</taxon>
        <taxon>Glycomycetales</taxon>
        <taxon>Glycomycetaceae</taxon>
        <taxon>Stackebrandtia</taxon>
    </lineage>
</organism>
<name>A0A562VE16_9ACTN</name>
<evidence type="ECO:0000259" key="10">
    <source>
        <dbReference type="PROSITE" id="PS50975"/>
    </source>
</evidence>
<keyword evidence="7" id="KW-0133">Cell shape</keyword>
<evidence type="ECO:0000256" key="2">
    <source>
        <dbReference type="ARBA" id="ARBA00010871"/>
    </source>
</evidence>
<keyword evidence="8" id="KW-0573">Peptidoglycan synthesis</keyword>
<gene>
    <name evidence="11" type="ORF">LX16_1783</name>
</gene>
<dbReference type="InterPro" id="IPR011761">
    <property type="entry name" value="ATP-grasp"/>
</dbReference>
<feature type="domain" description="ATP-grasp" evidence="10">
    <location>
        <begin position="108"/>
        <end position="315"/>
    </location>
</feature>
<proteinExistence type="inferred from homology"/>
<comment type="subcellular location">
    <subcellularLocation>
        <location evidence="1">Cytoplasm</location>
    </subcellularLocation>
</comment>
<evidence type="ECO:0000256" key="7">
    <source>
        <dbReference type="ARBA" id="ARBA00022960"/>
    </source>
</evidence>
<evidence type="ECO:0000256" key="5">
    <source>
        <dbReference type="ARBA" id="ARBA00022741"/>
    </source>
</evidence>
<dbReference type="GO" id="GO:0005524">
    <property type="term" value="F:ATP binding"/>
    <property type="evidence" value="ECO:0007669"/>
    <property type="project" value="UniProtKB-UniRule"/>
</dbReference>
<evidence type="ECO:0000256" key="3">
    <source>
        <dbReference type="ARBA" id="ARBA00022490"/>
    </source>
</evidence>
<evidence type="ECO:0000256" key="1">
    <source>
        <dbReference type="ARBA" id="ARBA00004496"/>
    </source>
</evidence>
<dbReference type="SUPFAM" id="SSF56059">
    <property type="entry name" value="Glutathione synthetase ATP-binding domain-like"/>
    <property type="match status" value="1"/>
</dbReference>
<evidence type="ECO:0000256" key="4">
    <source>
        <dbReference type="ARBA" id="ARBA00022598"/>
    </source>
</evidence>
<dbReference type="OrthoDB" id="9803907at2"/>